<keyword evidence="3" id="KW-1185">Reference proteome</keyword>
<keyword evidence="1" id="KW-1133">Transmembrane helix</keyword>
<reference evidence="2 3" key="1">
    <citation type="submission" date="2019-12" db="EMBL/GenBank/DDBJ databases">
        <title>Genomic-based taxomic classification of the family Erythrobacteraceae.</title>
        <authorList>
            <person name="Xu L."/>
        </authorList>
    </citation>
    <scope>NUCLEOTIDE SEQUENCE [LARGE SCALE GENOMIC DNA]</scope>
    <source>
        <strain evidence="2 3">JCM 12189</strain>
    </source>
</reference>
<dbReference type="EMBL" id="WTYI01000001">
    <property type="protein sequence ID" value="MXO95345.1"/>
    <property type="molecule type" value="Genomic_DNA"/>
</dbReference>
<proteinExistence type="predicted"/>
<dbReference type="Proteomes" id="UP000432727">
    <property type="component" value="Unassembled WGS sequence"/>
</dbReference>
<feature type="transmembrane region" description="Helical" evidence="1">
    <location>
        <begin position="20"/>
        <end position="40"/>
    </location>
</feature>
<feature type="transmembrane region" description="Helical" evidence="1">
    <location>
        <begin position="76"/>
        <end position="95"/>
    </location>
</feature>
<organism evidence="2 3">
    <name type="scientific">Qipengyuania aquimaris</name>
    <dbReference type="NCBI Taxonomy" id="255984"/>
    <lineage>
        <taxon>Bacteria</taxon>
        <taxon>Pseudomonadati</taxon>
        <taxon>Pseudomonadota</taxon>
        <taxon>Alphaproteobacteria</taxon>
        <taxon>Sphingomonadales</taxon>
        <taxon>Erythrobacteraceae</taxon>
        <taxon>Qipengyuania</taxon>
    </lineage>
</organism>
<dbReference type="RefSeq" id="WP_160594639.1">
    <property type="nucleotide sequence ID" value="NZ_WTYI01000001.1"/>
</dbReference>
<keyword evidence="1" id="KW-0812">Transmembrane</keyword>
<feature type="transmembrane region" description="Helical" evidence="1">
    <location>
        <begin position="131"/>
        <end position="153"/>
    </location>
</feature>
<evidence type="ECO:0000256" key="1">
    <source>
        <dbReference type="SAM" id="Phobius"/>
    </source>
</evidence>
<dbReference type="OrthoDB" id="7405550at2"/>
<keyword evidence="1" id="KW-0472">Membrane</keyword>
<comment type="caution">
    <text evidence="2">The sequence shown here is derived from an EMBL/GenBank/DDBJ whole genome shotgun (WGS) entry which is preliminary data.</text>
</comment>
<accession>A0A6I4THG5</accession>
<dbReference type="AlphaFoldDB" id="A0A6I4THG5"/>
<protein>
    <recommendedName>
        <fullName evidence="4">DUF2306 domain-containing protein</fullName>
    </recommendedName>
</protein>
<feature type="transmembrane region" description="Helical" evidence="1">
    <location>
        <begin position="107"/>
        <end position="125"/>
    </location>
</feature>
<feature type="transmembrane region" description="Helical" evidence="1">
    <location>
        <begin position="200"/>
        <end position="216"/>
    </location>
</feature>
<evidence type="ECO:0000313" key="3">
    <source>
        <dbReference type="Proteomes" id="UP000432727"/>
    </source>
</evidence>
<evidence type="ECO:0008006" key="4">
    <source>
        <dbReference type="Google" id="ProtNLM"/>
    </source>
</evidence>
<gene>
    <name evidence="2" type="ORF">GRI34_02785</name>
</gene>
<sequence length="226" mass="24179">MFGPDPIDLYDPTPYGPFAYYGHLLLGTVALLAASIAFFARKGSKRHRAAGFVFAAAVAITCLTSIAMLANVFIPPLLMAVFTAAYAVGGACLALQKGTTTVRTAEVALTVFEIAGVILFLRIALAAVQDGLIPAFGPVVIITIPLILLAGDLNWFLKAQDRTRLRTARHLNRMVWGFVVVLRAPLVELAAGGLPVPPQVVIAGPILLGCGMLWYFQRRYGTLKKA</sequence>
<evidence type="ECO:0000313" key="2">
    <source>
        <dbReference type="EMBL" id="MXO95345.1"/>
    </source>
</evidence>
<feature type="transmembrane region" description="Helical" evidence="1">
    <location>
        <begin position="52"/>
        <end position="70"/>
    </location>
</feature>
<feature type="transmembrane region" description="Helical" evidence="1">
    <location>
        <begin position="174"/>
        <end position="194"/>
    </location>
</feature>
<name>A0A6I4THG5_9SPHN</name>